<dbReference type="Pfam" id="PF02405">
    <property type="entry name" value="MlaE"/>
    <property type="match status" value="1"/>
</dbReference>
<feature type="transmembrane region" description="Helical" evidence="7">
    <location>
        <begin position="54"/>
        <end position="71"/>
    </location>
</feature>
<feature type="transmembrane region" description="Helical" evidence="7">
    <location>
        <begin position="176"/>
        <end position="196"/>
    </location>
</feature>
<geneLocation type="plastid" evidence="8"/>
<dbReference type="PANTHER" id="PTHR30188:SF4">
    <property type="entry name" value="PROTEIN TRIGALACTOSYLDIACYLGLYCEROL 1, CHLOROPLASTIC"/>
    <property type="match status" value="1"/>
</dbReference>
<keyword evidence="3" id="KW-0813">Transport</keyword>
<gene>
    <name evidence="8" type="primary">ycf63</name>
    <name evidence="8" type="ORF">Riqu_102</name>
</gene>
<evidence type="ECO:0000313" key="8">
    <source>
        <dbReference type="EMBL" id="AOM64581.1"/>
    </source>
</evidence>
<dbReference type="InterPro" id="IPR003453">
    <property type="entry name" value="ABC_MlaE_roteobac"/>
</dbReference>
<dbReference type="GO" id="GO:0043190">
    <property type="term" value="C:ATP-binding cassette (ABC) transporter complex"/>
    <property type="evidence" value="ECO:0007669"/>
    <property type="project" value="InterPro"/>
</dbReference>
<keyword evidence="5 7" id="KW-1133">Transmembrane helix</keyword>
<evidence type="ECO:0000256" key="2">
    <source>
        <dbReference type="ARBA" id="ARBA00007556"/>
    </source>
</evidence>
<evidence type="ECO:0000256" key="3">
    <source>
        <dbReference type="ARBA" id="ARBA00022448"/>
    </source>
</evidence>
<dbReference type="PANTHER" id="PTHR30188">
    <property type="entry name" value="ABC TRANSPORTER PERMEASE PROTEIN-RELATED"/>
    <property type="match status" value="1"/>
</dbReference>
<evidence type="ECO:0000256" key="5">
    <source>
        <dbReference type="ARBA" id="ARBA00022989"/>
    </source>
</evidence>
<evidence type="ECO:0000256" key="7">
    <source>
        <dbReference type="RuleBase" id="RU362044"/>
    </source>
</evidence>
<comment type="similarity">
    <text evidence="2 7">Belongs to the MlaE permease family.</text>
</comment>
<dbReference type="EMBL" id="KX284710">
    <property type="protein sequence ID" value="AOM64581.1"/>
    <property type="molecule type" value="Genomic_DNA"/>
</dbReference>
<feature type="transmembrane region" description="Helical" evidence="7">
    <location>
        <begin position="208"/>
        <end position="232"/>
    </location>
</feature>
<comment type="subcellular location">
    <subcellularLocation>
        <location evidence="1">Membrane</location>
        <topology evidence="1">Multi-pass membrane protein</topology>
    </subcellularLocation>
</comment>
<reference evidence="8" key="1">
    <citation type="journal article" date="2016" name="BMC Biol.">
        <title>Parallel evolution of highly conserved plastid genome architecture in red seaweeds and seed plants.</title>
        <authorList>
            <person name="Lee J."/>
            <person name="Cho C.H."/>
            <person name="Park S.I."/>
            <person name="Choi J.W."/>
            <person name="Song H.S."/>
            <person name="West J.A."/>
            <person name="Bhattacharya D."/>
            <person name="Yoon H.S."/>
        </authorList>
    </citation>
    <scope>NUCLEOTIDE SEQUENCE</scope>
</reference>
<keyword evidence="4 7" id="KW-0812">Transmembrane</keyword>
<dbReference type="AlphaFoldDB" id="A0A1C9C884"/>
<dbReference type="NCBIfam" id="TIGR00056">
    <property type="entry name" value="MlaE family lipid ABC transporter permease subunit"/>
    <property type="match status" value="1"/>
</dbReference>
<keyword evidence="6 7" id="KW-0472">Membrane</keyword>
<evidence type="ECO:0008006" key="9">
    <source>
        <dbReference type="Google" id="ProtNLM"/>
    </source>
</evidence>
<sequence>MQKVFSSHFSFLNIELYGIVEQILIIGPGSLTISLITAFFVSIVFALQVAKEFLYLNAVSLIGAILTLAFIRELSPVLTSVIVVGRVGSCFTAELATMKVTEQIDALYLLNTNPILYLVFPRVIACVIMLPILNLLAFATSIASSAFICFILYAIDPTTFFISSFSSLLFIDLLKSLFKTVIFAIFISCISCYWGLSTTGGAKGVGESTTSSVVTCLLSIFILDFILSYLMFHNLGSSIQSL</sequence>
<dbReference type="GO" id="GO:0005548">
    <property type="term" value="F:phospholipid transporter activity"/>
    <property type="evidence" value="ECO:0007669"/>
    <property type="project" value="TreeGrafter"/>
</dbReference>
<evidence type="ECO:0000256" key="6">
    <source>
        <dbReference type="ARBA" id="ARBA00023136"/>
    </source>
</evidence>
<protein>
    <recommendedName>
        <fullName evidence="9">ABC transporter permease</fullName>
    </recommendedName>
</protein>
<feature type="transmembrane region" description="Helical" evidence="7">
    <location>
        <begin position="23"/>
        <end position="47"/>
    </location>
</feature>
<dbReference type="InterPro" id="IPR030802">
    <property type="entry name" value="Permease_MalE"/>
</dbReference>
<feature type="transmembrane region" description="Helical" evidence="7">
    <location>
        <begin position="108"/>
        <end position="130"/>
    </location>
</feature>
<evidence type="ECO:0000256" key="1">
    <source>
        <dbReference type="ARBA" id="ARBA00004141"/>
    </source>
</evidence>
<feature type="transmembrane region" description="Helical" evidence="7">
    <location>
        <begin position="136"/>
        <end position="155"/>
    </location>
</feature>
<accession>A0A1C9C884</accession>
<name>A0A1C9C884_9FLOR</name>
<evidence type="ECO:0000256" key="4">
    <source>
        <dbReference type="ARBA" id="ARBA00022692"/>
    </source>
</evidence>
<keyword evidence="8" id="KW-0934">Plastid</keyword>
<organism evidence="8">
    <name type="scientific">Riquetophycus sp</name>
    <dbReference type="NCBI Taxonomy" id="1897556"/>
    <lineage>
        <taxon>Eukaryota</taxon>
        <taxon>Rhodophyta</taxon>
        <taxon>Florideophyceae</taxon>
        <taxon>Rhodymeniophycidae</taxon>
        <taxon>Peyssonneliales</taxon>
        <taxon>Peyssonneliaceae</taxon>
        <taxon>Riquetophycus</taxon>
    </lineage>
</organism>
<proteinExistence type="inferred from homology"/>